<evidence type="ECO:0000256" key="4">
    <source>
        <dbReference type="ARBA" id="ARBA00022519"/>
    </source>
</evidence>
<proteinExistence type="predicted"/>
<dbReference type="EMBL" id="FOUU01000004">
    <property type="protein sequence ID" value="SFM82407.1"/>
    <property type="molecule type" value="Genomic_DNA"/>
</dbReference>
<keyword evidence="7 8" id="KW-0472">Membrane</keyword>
<dbReference type="PANTHER" id="PTHR39583">
    <property type="entry name" value="TYPE II SECRETION SYSTEM PROTEIN J-RELATED"/>
    <property type="match status" value="1"/>
</dbReference>
<dbReference type="Gene3D" id="3.30.700.10">
    <property type="entry name" value="Glycoprotein, Type 4 Pilin"/>
    <property type="match status" value="1"/>
</dbReference>
<dbReference type="InterPro" id="IPR051621">
    <property type="entry name" value="T2SS_protein_J"/>
</dbReference>
<evidence type="ECO:0000313" key="9">
    <source>
        <dbReference type="EMBL" id="SFM82407.1"/>
    </source>
</evidence>
<dbReference type="NCBIfam" id="TIGR02532">
    <property type="entry name" value="IV_pilin_GFxxxE"/>
    <property type="match status" value="1"/>
</dbReference>
<evidence type="ECO:0000256" key="6">
    <source>
        <dbReference type="ARBA" id="ARBA00022989"/>
    </source>
</evidence>
<dbReference type="PANTHER" id="PTHR39583:SF2">
    <property type="entry name" value="TYPE II SECRETION SYSTEM PROTEIN J"/>
    <property type="match status" value="1"/>
</dbReference>
<reference evidence="9 10" key="1">
    <citation type="submission" date="2016-10" db="EMBL/GenBank/DDBJ databases">
        <authorList>
            <person name="de Groot N.N."/>
        </authorList>
    </citation>
    <scope>NUCLEOTIDE SEQUENCE [LARGE SCALE GENOMIC DNA]</scope>
    <source>
        <strain evidence="9 10">DSM 9990</strain>
    </source>
</reference>
<comment type="subcellular location">
    <subcellularLocation>
        <location evidence="1">Cell inner membrane</location>
        <topology evidence="1">Single-pass membrane protein</topology>
    </subcellularLocation>
</comment>
<dbReference type="Proteomes" id="UP000199611">
    <property type="component" value="Unassembled WGS sequence"/>
</dbReference>
<keyword evidence="10" id="KW-1185">Reference proteome</keyword>
<keyword evidence="6 8" id="KW-1133">Transmembrane helix</keyword>
<dbReference type="AlphaFoldDB" id="A0A1I4U0K2"/>
<evidence type="ECO:0000256" key="7">
    <source>
        <dbReference type="ARBA" id="ARBA00023136"/>
    </source>
</evidence>
<evidence type="ECO:0000256" key="8">
    <source>
        <dbReference type="SAM" id="Phobius"/>
    </source>
</evidence>
<keyword evidence="4" id="KW-0997">Cell inner membrane</keyword>
<keyword evidence="3" id="KW-0488">Methylation</keyword>
<gene>
    <name evidence="9" type="ORF">SAMN05660836_01624</name>
</gene>
<dbReference type="PROSITE" id="PS00409">
    <property type="entry name" value="PROKAR_NTER_METHYL"/>
    <property type="match status" value="1"/>
</dbReference>
<dbReference type="SUPFAM" id="SSF54523">
    <property type="entry name" value="Pili subunits"/>
    <property type="match status" value="1"/>
</dbReference>
<accession>A0A1I4U0K2</accession>
<feature type="transmembrane region" description="Helical" evidence="8">
    <location>
        <begin position="12"/>
        <end position="34"/>
    </location>
</feature>
<protein>
    <submittedName>
        <fullName evidence="9">Prepilin peptidase dependent protein D</fullName>
    </submittedName>
</protein>
<evidence type="ECO:0000256" key="5">
    <source>
        <dbReference type="ARBA" id="ARBA00022692"/>
    </source>
</evidence>
<organism evidence="9 10">
    <name type="scientific">Thermodesulforhabdus norvegica</name>
    <dbReference type="NCBI Taxonomy" id="39841"/>
    <lineage>
        <taxon>Bacteria</taxon>
        <taxon>Pseudomonadati</taxon>
        <taxon>Thermodesulfobacteriota</taxon>
        <taxon>Syntrophobacteria</taxon>
        <taxon>Syntrophobacterales</taxon>
        <taxon>Thermodesulforhabdaceae</taxon>
        <taxon>Thermodesulforhabdus</taxon>
    </lineage>
</organism>
<evidence type="ECO:0000256" key="2">
    <source>
        <dbReference type="ARBA" id="ARBA00022475"/>
    </source>
</evidence>
<dbReference type="InterPro" id="IPR012902">
    <property type="entry name" value="N_methyl_site"/>
</dbReference>
<evidence type="ECO:0000313" key="10">
    <source>
        <dbReference type="Proteomes" id="UP000199611"/>
    </source>
</evidence>
<evidence type="ECO:0000256" key="1">
    <source>
        <dbReference type="ARBA" id="ARBA00004377"/>
    </source>
</evidence>
<dbReference type="GO" id="GO:0005886">
    <property type="term" value="C:plasma membrane"/>
    <property type="evidence" value="ECO:0007669"/>
    <property type="project" value="UniProtKB-SubCell"/>
</dbReference>
<sequence length="137" mass="14568">MMIRRSNQKGFTLIELMIVIAIIAILAAVAMTQYHSYKRKSKAKELVGFARACVMEARAQCESDPDFTDASTLEACTVSGASSKYITSAGVETTFSACNDDFTATATGTLDDETECTAVCSYNATDDDISCAAPTCG</sequence>
<evidence type="ECO:0000256" key="3">
    <source>
        <dbReference type="ARBA" id="ARBA00022481"/>
    </source>
</evidence>
<keyword evidence="2" id="KW-1003">Cell membrane</keyword>
<name>A0A1I4U0K2_9BACT</name>
<dbReference type="Pfam" id="PF07963">
    <property type="entry name" value="N_methyl"/>
    <property type="match status" value="1"/>
</dbReference>
<dbReference type="InterPro" id="IPR045584">
    <property type="entry name" value="Pilin-like"/>
</dbReference>
<keyword evidence="5 8" id="KW-0812">Transmembrane</keyword>
<dbReference type="RefSeq" id="WP_342745458.1">
    <property type="nucleotide sequence ID" value="NZ_FOUU01000004.1"/>
</dbReference>
<dbReference type="STRING" id="39841.SAMN05660836_01624"/>